<evidence type="ECO:0000313" key="2">
    <source>
        <dbReference type="Proteomes" id="UP001230649"/>
    </source>
</evidence>
<dbReference type="EMBL" id="JASBWS010000004">
    <property type="protein sequence ID" value="KAJ9116139.1"/>
    <property type="molecule type" value="Genomic_DNA"/>
</dbReference>
<accession>A0ACC2WWK0</accession>
<organism evidence="1 2">
    <name type="scientific">Naganishia adeliensis</name>
    <dbReference type="NCBI Taxonomy" id="92952"/>
    <lineage>
        <taxon>Eukaryota</taxon>
        <taxon>Fungi</taxon>
        <taxon>Dikarya</taxon>
        <taxon>Basidiomycota</taxon>
        <taxon>Agaricomycotina</taxon>
        <taxon>Tremellomycetes</taxon>
        <taxon>Filobasidiales</taxon>
        <taxon>Filobasidiaceae</taxon>
        <taxon>Naganishia</taxon>
    </lineage>
</organism>
<reference evidence="1" key="1">
    <citation type="submission" date="2023-04" db="EMBL/GenBank/DDBJ databases">
        <title>Draft Genome sequencing of Naganishia species isolated from polar environments using Oxford Nanopore Technology.</title>
        <authorList>
            <person name="Leo P."/>
            <person name="Venkateswaran K."/>
        </authorList>
    </citation>
    <scope>NUCLEOTIDE SEQUENCE</scope>
    <source>
        <strain evidence="1">MNA-CCFEE 5262</strain>
    </source>
</reference>
<gene>
    <name evidence="1" type="ORF">QFC20_000818</name>
</gene>
<comment type="caution">
    <text evidence="1">The sequence shown here is derived from an EMBL/GenBank/DDBJ whole genome shotgun (WGS) entry which is preliminary data.</text>
</comment>
<evidence type="ECO:0000313" key="1">
    <source>
        <dbReference type="EMBL" id="KAJ9116139.1"/>
    </source>
</evidence>
<keyword evidence="2" id="KW-1185">Reference proteome</keyword>
<name>A0ACC2WWK0_9TREE</name>
<proteinExistence type="predicted"/>
<dbReference type="Proteomes" id="UP001230649">
    <property type="component" value="Unassembled WGS sequence"/>
</dbReference>
<protein>
    <submittedName>
        <fullName evidence="1">Uncharacterized protein</fullName>
    </submittedName>
</protein>
<sequence>MPESQIDAANSPLSPVKTVLVGAAVTLGNIAMGCNTHALSIALDGIAYSLKVTDADLQWTFNSFFLAFGCTTLVAGRIADLLGAYILSSFVYPFPSHPCLTGRKSVYSAGLATYGAFSLVASFMQSKAAFFACRGVSGLGAAGVAASSVALIVENTNPGKTRSFLVALCNAGLAIGNLVGLSVAGPLVQKTQWRAALWFLAGLTLIPIIVTILFVKGRPVALRQADKRIDWLGVLLFIAGFTLLFYPLSQARSTKHGWGTDCFYAAKVPAHWFLGGGTLLSGVAHVLLAVRKQGASYWTYEFFGHMLSYGGPGLVASTGHIYVTKVVNPAEVAVGGACLQFWSIFGGACGSAFSTLVYTNVGNLDVSQLGDTDDPHKKADLLRGLRATYWFWSGLCFFATLVIFALLREAPAVPSVERDTKCDLPASEADEERKSVLLDECAALPDAKKNVESFGTIAKV</sequence>